<dbReference type="Proteomes" id="UP000034350">
    <property type="component" value="Unassembled WGS sequence"/>
</dbReference>
<sequence length="40" mass="4685">MSLDNLENALVRLSNNDLINTLMDARLLKKEWNCIECHQI</sequence>
<comment type="caution">
    <text evidence="1">The sequence shown here is derived from an EMBL/GenBank/DDBJ whole genome shotgun (WGS) entry which is preliminary data.</text>
</comment>
<dbReference type="AlphaFoldDB" id="A0A0F9YLP5"/>
<keyword evidence="2" id="KW-1185">Reference proteome</keyword>
<dbReference type="RefSeq" id="XP_024329444.1">
    <property type="nucleotide sequence ID" value="XM_024474960.1"/>
</dbReference>
<gene>
    <name evidence="1" type="ORF">AAJ76_290000120</name>
</gene>
<accession>A0A0F9YLP5</accession>
<evidence type="ECO:0000313" key="1">
    <source>
        <dbReference type="EMBL" id="KKO73702.1"/>
    </source>
</evidence>
<proteinExistence type="predicted"/>
<name>A0A0F9YLP5_9MICR</name>
<dbReference type="VEuPathDB" id="MicrosporidiaDB:AAJ76_290000120"/>
<feature type="non-terminal residue" evidence="1">
    <location>
        <position position="40"/>
    </location>
</feature>
<evidence type="ECO:0000313" key="2">
    <source>
        <dbReference type="Proteomes" id="UP000034350"/>
    </source>
</evidence>
<protein>
    <submittedName>
        <fullName evidence="1">Uncharacterized protein</fullName>
    </submittedName>
</protein>
<dbReference type="EMBL" id="JPQZ01000290">
    <property type="protein sequence ID" value="KKO73702.1"/>
    <property type="molecule type" value="Genomic_DNA"/>
</dbReference>
<reference evidence="1 2" key="1">
    <citation type="journal article" date="2015" name="Environ. Microbiol.">
        <title>Genome analyses suggest the presence of polyploidy and recent human-driven expansions in eight global populations of the honeybee pathogen Nosema ceranae.</title>
        <authorList>
            <person name="Pelin A."/>
            <person name="Selman M."/>
            <person name="Aris-Brosou S."/>
            <person name="Farinelli L."/>
            <person name="Corradi N."/>
        </authorList>
    </citation>
    <scope>NUCLEOTIDE SEQUENCE [LARGE SCALE GENOMIC DNA]</scope>
    <source>
        <strain evidence="1 2">PA08 1199</strain>
    </source>
</reference>
<organism evidence="1 2">
    <name type="scientific">Vairimorpha ceranae</name>
    <dbReference type="NCBI Taxonomy" id="40302"/>
    <lineage>
        <taxon>Eukaryota</taxon>
        <taxon>Fungi</taxon>
        <taxon>Fungi incertae sedis</taxon>
        <taxon>Microsporidia</taxon>
        <taxon>Nosematidae</taxon>
        <taxon>Vairimorpha</taxon>
    </lineage>
</organism>
<dbReference type="GeneID" id="36319889"/>